<evidence type="ECO:0000256" key="10">
    <source>
        <dbReference type="ARBA" id="ARBA00023033"/>
    </source>
</evidence>
<dbReference type="InterPro" id="IPR001128">
    <property type="entry name" value="Cyt_P450"/>
</dbReference>
<dbReference type="PROSITE" id="PS00086">
    <property type="entry name" value="CYTOCHROME_P450"/>
    <property type="match status" value="1"/>
</dbReference>
<gene>
    <name evidence="15" type="ORF">EPI10_032205</name>
</gene>
<comment type="subcellular location">
    <subcellularLocation>
        <location evidence="2">Membrane</location>
        <topology evidence="2">Single-pass membrane protein</topology>
    </subcellularLocation>
</comment>
<dbReference type="GO" id="GO:0006629">
    <property type="term" value="P:lipid metabolic process"/>
    <property type="evidence" value="ECO:0007669"/>
    <property type="project" value="UniProtKB-ARBA"/>
</dbReference>
<sequence>MKFTAASIQYRYTVKVVKGHHVAPKLALTMYMKHGLMCLSPCKISLKVIPFSYHLKTMTINPNTNLNSSEYDDNFAGIFVSQWLFFLHLQIVELILALIVFIAIHYLRQKRRYGLPVWPVLGMLPTLISGLRSDLFELISHIVCQQNGTFLFIGPWFSSLSFVITADPRNLEHVLKTKFSVYPKGPSFRENVGDLLGDGIFSADDETWRRQRKAASIEFHSAKFRRLTTESLAELVHARLLPILENATNKSIPIELQGILLRLTFDNVCIIALGVDPGCLIPELPNIPFAKAFEDATEVTALRLVTPTWVWKTMKCLDLGSEKKLKKLIKDVDEFANKVIETRKKELSVSVRQRSDLLTVFMTSKDEEGKPFSDKFLRDICVNFILAGRDTSAVALSWFFWLVGKNPRVEEKIVAEISGIVKEREEIKNGELIFKAEEIKKMDYLQAALSEALRLYPSVPLDLKEAVEDDVLPDGTVIKTGTKVVYAIYAMGRIESIWGKDCREYKPERWLRDGNYMSESAYKFSAFNGGPRLCLGKDFAFYQMKFTAASILYRYTVKVVKGHPAAPKLALTMYMKHGLMVNLINRHESGLYEYLK</sequence>
<protein>
    <submittedName>
        <fullName evidence="15">Cytochrome P450 86B1-like</fullName>
    </submittedName>
</protein>
<dbReference type="PRINTS" id="PR00463">
    <property type="entry name" value="EP450I"/>
</dbReference>
<keyword evidence="5 14" id="KW-0812">Transmembrane</keyword>
<dbReference type="GO" id="GO:0016705">
    <property type="term" value="F:oxidoreductase activity, acting on paired donors, with incorporation or reduction of molecular oxygen"/>
    <property type="evidence" value="ECO:0007669"/>
    <property type="project" value="InterPro"/>
</dbReference>
<comment type="similarity">
    <text evidence="3 13">Belongs to the cytochrome P450 family.</text>
</comment>
<dbReference type="GO" id="GO:0004497">
    <property type="term" value="F:monooxygenase activity"/>
    <property type="evidence" value="ECO:0007669"/>
    <property type="project" value="UniProtKB-KW"/>
</dbReference>
<dbReference type="FunFam" id="1.10.630.10:FF:000044">
    <property type="entry name" value="Cytochrome P450"/>
    <property type="match status" value="1"/>
</dbReference>
<accession>A0A5B6X2K7</accession>
<keyword evidence="7 14" id="KW-1133">Transmembrane helix</keyword>
<dbReference type="Gene3D" id="1.10.630.10">
    <property type="entry name" value="Cytochrome P450"/>
    <property type="match status" value="1"/>
</dbReference>
<dbReference type="InterPro" id="IPR036396">
    <property type="entry name" value="Cyt_P450_sf"/>
</dbReference>
<evidence type="ECO:0000256" key="3">
    <source>
        <dbReference type="ARBA" id="ARBA00010617"/>
    </source>
</evidence>
<dbReference type="InterPro" id="IPR002401">
    <property type="entry name" value="Cyt_P450_E_grp-I"/>
</dbReference>
<evidence type="ECO:0000256" key="9">
    <source>
        <dbReference type="ARBA" id="ARBA00023004"/>
    </source>
</evidence>
<dbReference type="GO" id="GO:0016020">
    <property type="term" value="C:membrane"/>
    <property type="evidence" value="ECO:0007669"/>
    <property type="project" value="UniProtKB-SubCell"/>
</dbReference>
<comment type="caution">
    <text evidence="15">The sequence shown here is derived from an EMBL/GenBank/DDBJ whole genome shotgun (WGS) entry which is preliminary data.</text>
</comment>
<dbReference type="AlphaFoldDB" id="A0A5B6X2K7"/>
<keyword evidence="6 12" id="KW-0479">Metal-binding</keyword>
<reference evidence="16" key="1">
    <citation type="journal article" date="2019" name="Plant Biotechnol. J.">
        <title>Genome sequencing of the Australian wild diploid species Gossypium australe highlights disease resistance and delayed gland morphogenesis.</title>
        <authorList>
            <person name="Cai Y."/>
            <person name="Cai X."/>
            <person name="Wang Q."/>
            <person name="Wang P."/>
            <person name="Zhang Y."/>
            <person name="Cai C."/>
            <person name="Xu Y."/>
            <person name="Wang K."/>
            <person name="Zhou Z."/>
            <person name="Wang C."/>
            <person name="Geng S."/>
            <person name="Li B."/>
            <person name="Dong Q."/>
            <person name="Hou Y."/>
            <person name="Wang H."/>
            <person name="Ai P."/>
            <person name="Liu Z."/>
            <person name="Yi F."/>
            <person name="Sun M."/>
            <person name="An G."/>
            <person name="Cheng J."/>
            <person name="Zhang Y."/>
            <person name="Shi Q."/>
            <person name="Xie Y."/>
            <person name="Shi X."/>
            <person name="Chang Y."/>
            <person name="Huang F."/>
            <person name="Chen Y."/>
            <person name="Hong S."/>
            <person name="Mi L."/>
            <person name="Sun Q."/>
            <person name="Zhang L."/>
            <person name="Zhou B."/>
            <person name="Peng R."/>
            <person name="Zhang X."/>
            <person name="Liu F."/>
        </authorList>
    </citation>
    <scope>NUCLEOTIDE SEQUENCE [LARGE SCALE GENOMIC DNA]</scope>
    <source>
        <strain evidence="16">cv. PA1801</strain>
    </source>
</reference>
<keyword evidence="11 14" id="KW-0472">Membrane</keyword>
<organism evidence="15 16">
    <name type="scientific">Gossypium australe</name>
    <dbReference type="NCBI Taxonomy" id="47621"/>
    <lineage>
        <taxon>Eukaryota</taxon>
        <taxon>Viridiplantae</taxon>
        <taxon>Streptophyta</taxon>
        <taxon>Embryophyta</taxon>
        <taxon>Tracheophyta</taxon>
        <taxon>Spermatophyta</taxon>
        <taxon>Magnoliopsida</taxon>
        <taxon>eudicotyledons</taxon>
        <taxon>Gunneridae</taxon>
        <taxon>Pentapetalae</taxon>
        <taxon>rosids</taxon>
        <taxon>malvids</taxon>
        <taxon>Malvales</taxon>
        <taxon>Malvaceae</taxon>
        <taxon>Malvoideae</taxon>
        <taxon>Gossypium</taxon>
    </lineage>
</organism>
<dbReference type="Proteomes" id="UP000325315">
    <property type="component" value="Unassembled WGS sequence"/>
</dbReference>
<evidence type="ECO:0000256" key="13">
    <source>
        <dbReference type="RuleBase" id="RU000461"/>
    </source>
</evidence>
<dbReference type="Pfam" id="PF00067">
    <property type="entry name" value="p450"/>
    <property type="match status" value="1"/>
</dbReference>
<keyword evidence="10 13" id="KW-0503">Monooxygenase</keyword>
<dbReference type="EMBL" id="SMMG02000001">
    <property type="protein sequence ID" value="KAA3488451.1"/>
    <property type="molecule type" value="Genomic_DNA"/>
</dbReference>
<dbReference type="PRINTS" id="PR00385">
    <property type="entry name" value="P450"/>
</dbReference>
<keyword evidence="4 12" id="KW-0349">Heme</keyword>
<evidence type="ECO:0000256" key="12">
    <source>
        <dbReference type="PIRSR" id="PIRSR602401-1"/>
    </source>
</evidence>
<evidence type="ECO:0000256" key="14">
    <source>
        <dbReference type="SAM" id="Phobius"/>
    </source>
</evidence>
<evidence type="ECO:0000256" key="4">
    <source>
        <dbReference type="ARBA" id="ARBA00022617"/>
    </source>
</evidence>
<evidence type="ECO:0000313" key="15">
    <source>
        <dbReference type="EMBL" id="KAA3488451.1"/>
    </source>
</evidence>
<keyword evidence="8 13" id="KW-0560">Oxidoreductase</keyword>
<feature type="binding site" description="axial binding residue" evidence="12">
    <location>
        <position position="534"/>
    </location>
    <ligand>
        <name>heme</name>
        <dbReference type="ChEBI" id="CHEBI:30413"/>
    </ligand>
    <ligandPart>
        <name>Fe</name>
        <dbReference type="ChEBI" id="CHEBI:18248"/>
    </ligandPart>
</feature>
<evidence type="ECO:0000256" key="1">
    <source>
        <dbReference type="ARBA" id="ARBA00001971"/>
    </source>
</evidence>
<dbReference type="GO" id="GO:0005506">
    <property type="term" value="F:iron ion binding"/>
    <property type="evidence" value="ECO:0007669"/>
    <property type="project" value="InterPro"/>
</dbReference>
<dbReference type="CDD" id="cd11064">
    <property type="entry name" value="CYP86A"/>
    <property type="match status" value="1"/>
</dbReference>
<feature type="transmembrane region" description="Helical" evidence="14">
    <location>
        <begin position="83"/>
        <end position="106"/>
    </location>
</feature>
<evidence type="ECO:0000256" key="6">
    <source>
        <dbReference type="ARBA" id="ARBA00022723"/>
    </source>
</evidence>
<dbReference type="GO" id="GO:0020037">
    <property type="term" value="F:heme binding"/>
    <property type="evidence" value="ECO:0007669"/>
    <property type="project" value="InterPro"/>
</dbReference>
<dbReference type="OrthoDB" id="1470350at2759"/>
<evidence type="ECO:0000256" key="2">
    <source>
        <dbReference type="ARBA" id="ARBA00004167"/>
    </source>
</evidence>
<dbReference type="PANTHER" id="PTHR24296">
    <property type="entry name" value="CYTOCHROME P450"/>
    <property type="match status" value="1"/>
</dbReference>
<keyword evidence="9 12" id="KW-0408">Iron</keyword>
<comment type="cofactor">
    <cofactor evidence="1 12">
        <name>heme</name>
        <dbReference type="ChEBI" id="CHEBI:30413"/>
    </cofactor>
</comment>
<proteinExistence type="inferred from homology"/>
<evidence type="ECO:0000256" key="5">
    <source>
        <dbReference type="ARBA" id="ARBA00022692"/>
    </source>
</evidence>
<evidence type="ECO:0000256" key="11">
    <source>
        <dbReference type="ARBA" id="ARBA00023136"/>
    </source>
</evidence>
<evidence type="ECO:0000256" key="7">
    <source>
        <dbReference type="ARBA" id="ARBA00022989"/>
    </source>
</evidence>
<dbReference type="SUPFAM" id="SSF48264">
    <property type="entry name" value="Cytochrome P450"/>
    <property type="match status" value="1"/>
</dbReference>
<evidence type="ECO:0000313" key="16">
    <source>
        <dbReference type="Proteomes" id="UP000325315"/>
    </source>
</evidence>
<evidence type="ECO:0000256" key="8">
    <source>
        <dbReference type="ARBA" id="ARBA00023002"/>
    </source>
</evidence>
<keyword evidence="16" id="KW-1185">Reference proteome</keyword>
<name>A0A5B6X2K7_9ROSI</name>
<dbReference type="InterPro" id="IPR017972">
    <property type="entry name" value="Cyt_P450_CS"/>
</dbReference>